<dbReference type="eggNOG" id="KOG4650">
    <property type="taxonomic scope" value="Eukaryota"/>
</dbReference>
<reference evidence="2" key="1">
    <citation type="submission" date="2009-08" db="EMBL/GenBank/DDBJ databases">
        <title>Annotation of Salpingoeca rosetta.</title>
        <authorList>
            <consortium name="The Broad Institute Genome Sequencing Platform"/>
            <person name="Russ C."/>
            <person name="Cuomo C."/>
            <person name="Burger G."/>
            <person name="Gray M.W."/>
            <person name="Holland P.W.H."/>
            <person name="King N."/>
            <person name="Lang F.B.F."/>
            <person name="Roger A.J."/>
            <person name="Ruiz-Trillo I."/>
            <person name="Young S.K."/>
            <person name="Zeng Q."/>
            <person name="Gargeya S."/>
            <person name="Alvarado L."/>
            <person name="Berlin A."/>
            <person name="Chapman S.B."/>
            <person name="Chen Z."/>
            <person name="Freedman E."/>
            <person name="Gellesch M."/>
            <person name="Goldberg J."/>
            <person name="Griggs A."/>
            <person name="Gujja S."/>
            <person name="Heilman E."/>
            <person name="Heiman D."/>
            <person name="Howarth C."/>
            <person name="Mehta T."/>
            <person name="Neiman D."/>
            <person name="Pearson M."/>
            <person name="Roberts A."/>
            <person name="Saif S."/>
            <person name="Shea T."/>
            <person name="Shenoy N."/>
            <person name="Sisk P."/>
            <person name="Stolte C."/>
            <person name="Sykes S."/>
            <person name="White J."/>
            <person name="Yandava C."/>
            <person name="Haas B."/>
            <person name="Nusbaum C."/>
            <person name="Birren B."/>
        </authorList>
    </citation>
    <scope>NUCLEOTIDE SEQUENCE [LARGE SCALE GENOMIC DNA]</scope>
    <source>
        <strain evidence="2">ATCC 50818</strain>
    </source>
</reference>
<dbReference type="GeneID" id="16071058"/>
<dbReference type="GO" id="GO:0016020">
    <property type="term" value="C:membrane"/>
    <property type="evidence" value="ECO:0007669"/>
    <property type="project" value="TreeGrafter"/>
</dbReference>
<accession>F2UKG5</accession>
<evidence type="ECO:0000313" key="3">
    <source>
        <dbReference type="Proteomes" id="UP000007799"/>
    </source>
</evidence>
<dbReference type="InterPro" id="IPR010721">
    <property type="entry name" value="UstE-like"/>
</dbReference>
<evidence type="ECO:0000256" key="1">
    <source>
        <dbReference type="SAM" id="Phobius"/>
    </source>
</evidence>
<feature type="transmembrane region" description="Helical" evidence="1">
    <location>
        <begin position="54"/>
        <end position="78"/>
    </location>
</feature>
<dbReference type="RefSeq" id="XP_004990502.1">
    <property type="nucleotide sequence ID" value="XM_004990445.1"/>
</dbReference>
<dbReference type="PANTHER" id="PTHR32251:SF17">
    <property type="entry name" value="STEROID 5-ALPHA REDUCTASE C-TERMINAL DOMAIN-CONTAINING PROTEIN"/>
    <property type="match status" value="1"/>
</dbReference>
<dbReference type="OMA" id="QANEKFY"/>
<feature type="transmembrane region" description="Helical" evidence="1">
    <location>
        <begin position="99"/>
        <end position="120"/>
    </location>
</feature>
<sequence length="258" mass="28454">MVLGVWGCTAAAFGVQVVAGAVAVALQTEKFFDLVGSLTYALLVYLTYPGVGAASVQATLVSGAVLLCRVYLSGFLFYRVLHHNGDRRFAKVKKNPKRFFFFWIMQGLWTIVTFLPVIFVNTATTSTSDAQLQPIDMLGLVVFAVGLVIEVVADVQKFSFRSHAANADKFITTGLWSISRHPNYFGEILVWVGIYIASFSVLSGWQHVAVASPLFTVWLLTSVSGIPILERMANKRWGALPEYVAYRDSTAVLIPFVW</sequence>
<dbReference type="KEGG" id="sre:PTSG_12778"/>
<name>F2UKG5_SALR5</name>
<feature type="transmembrane region" description="Helical" evidence="1">
    <location>
        <begin position="132"/>
        <end position="153"/>
    </location>
</feature>
<protein>
    <submittedName>
        <fullName evidence="2">Uncharacterized protein</fullName>
    </submittedName>
</protein>
<feature type="transmembrane region" description="Helical" evidence="1">
    <location>
        <begin position="208"/>
        <end position="229"/>
    </location>
</feature>
<dbReference type="EMBL" id="GL832978">
    <property type="protein sequence ID" value="EGD77614.1"/>
    <property type="molecule type" value="Genomic_DNA"/>
</dbReference>
<dbReference type="PROSITE" id="PS50244">
    <property type="entry name" value="S5A_REDUCTASE"/>
    <property type="match status" value="1"/>
</dbReference>
<keyword evidence="3" id="KW-1185">Reference proteome</keyword>
<dbReference type="Gene3D" id="1.20.120.1630">
    <property type="match status" value="1"/>
</dbReference>
<dbReference type="InParanoid" id="F2UKG5"/>
<dbReference type="Proteomes" id="UP000007799">
    <property type="component" value="Unassembled WGS sequence"/>
</dbReference>
<keyword evidence="1" id="KW-0812">Transmembrane</keyword>
<keyword evidence="1" id="KW-0472">Membrane</keyword>
<organism evidence="3">
    <name type="scientific">Salpingoeca rosetta (strain ATCC 50818 / BSB-021)</name>
    <dbReference type="NCBI Taxonomy" id="946362"/>
    <lineage>
        <taxon>Eukaryota</taxon>
        <taxon>Choanoflagellata</taxon>
        <taxon>Craspedida</taxon>
        <taxon>Salpingoecidae</taxon>
        <taxon>Salpingoeca</taxon>
    </lineage>
</organism>
<keyword evidence="1" id="KW-1133">Transmembrane helix</keyword>
<feature type="transmembrane region" description="Helical" evidence="1">
    <location>
        <begin position="184"/>
        <end position="202"/>
    </location>
</feature>
<gene>
    <name evidence="2" type="ORF">PTSG_12778</name>
</gene>
<evidence type="ECO:0000313" key="2">
    <source>
        <dbReference type="EMBL" id="EGD77614.1"/>
    </source>
</evidence>
<dbReference type="OrthoDB" id="201504at2759"/>
<dbReference type="Pfam" id="PF06966">
    <property type="entry name" value="DUF1295"/>
    <property type="match status" value="1"/>
</dbReference>
<proteinExistence type="predicted"/>
<dbReference type="PANTHER" id="PTHR32251">
    <property type="entry name" value="3-OXO-5-ALPHA-STEROID 4-DEHYDROGENASE"/>
    <property type="match status" value="1"/>
</dbReference>
<dbReference type="AlphaFoldDB" id="F2UKG5"/>
<feature type="transmembrane region" description="Helical" evidence="1">
    <location>
        <begin position="6"/>
        <end position="26"/>
    </location>
</feature>